<dbReference type="EMBL" id="MN740947">
    <property type="protein sequence ID" value="QHU19321.1"/>
    <property type="molecule type" value="Genomic_DNA"/>
</dbReference>
<feature type="compositionally biased region" description="Acidic residues" evidence="1">
    <location>
        <begin position="43"/>
        <end position="56"/>
    </location>
</feature>
<name>A0A6C0KQ59_9ZZZZ</name>
<feature type="compositionally biased region" description="Basic and acidic residues" evidence="1">
    <location>
        <begin position="1"/>
        <end position="16"/>
    </location>
</feature>
<proteinExistence type="predicted"/>
<evidence type="ECO:0000256" key="1">
    <source>
        <dbReference type="SAM" id="MobiDB-lite"/>
    </source>
</evidence>
<organism evidence="2">
    <name type="scientific">viral metagenome</name>
    <dbReference type="NCBI Taxonomy" id="1070528"/>
    <lineage>
        <taxon>unclassified sequences</taxon>
        <taxon>metagenomes</taxon>
        <taxon>organismal metagenomes</taxon>
    </lineage>
</organism>
<feature type="compositionally biased region" description="Basic and acidic residues" evidence="1">
    <location>
        <begin position="25"/>
        <end position="42"/>
    </location>
</feature>
<feature type="region of interest" description="Disordered" evidence="1">
    <location>
        <begin position="1"/>
        <end position="65"/>
    </location>
</feature>
<reference evidence="2" key="1">
    <citation type="journal article" date="2020" name="Nature">
        <title>Giant virus diversity and host interactions through global metagenomics.</title>
        <authorList>
            <person name="Schulz F."/>
            <person name="Roux S."/>
            <person name="Paez-Espino D."/>
            <person name="Jungbluth S."/>
            <person name="Walsh D.A."/>
            <person name="Denef V.J."/>
            <person name="McMahon K.D."/>
            <person name="Konstantinidis K.T."/>
            <person name="Eloe-Fadrosh E.A."/>
            <person name="Kyrpides N.C."/>
            <person name="Woyke T."/>
        </authorList>
    </citation>
    <scope>NUCLEOTIDE SEQUENCE</scope>
    <source>
        <strain evidence="2">GVMAG-S-3300013014-104</strain>
    </source>
</reference>
<protein>
    <submittedName>
        <fullName evidence="2">Uncharacterized protein</fullName>
    </submittedName>
</protein>
<evidence type="ECO:0000313" key="2">
    <source>
        <dbReference type="EMBL" id="QHU19321.1"/>
    </source>
</evidence>
<accession>A0A6C0KQ59</accession>
<sequence length="148" mass="16763">MAPKELSDRKEKDEGTRPSIGDGDEEHHHGEEEEDEEHHHADEEDEEEDDDEDDDDGSGKRWSALGKSDKKVGRFLKKLDKVSHIKKEEFVQLWEGVNAIGQIFGLTGLRNKEIQTISSNMADFVTFIHAANKAFIAGTDQAWAPRIH</sequence>
<dbReference type="AlphaFoldDB" id="A0A6C0KQ59"/>